<dbReference type="InterPro" id="IPR010415">
    <property type="entry name" value="LpxI_C"/>
</dbReference>
<evidence type="ECO:0000259" key="1">
    <source>
        <dbReference type="Pfam" id="PF06230"/>
    </source>
</evidence>
<evidence type="ECO:0000259" key="2">
    <source>
        <dbReference type="Pfam" id="PF17930"/>
    </source>
</evidence>
<evidence type="ECO:0000313" key="4">
    <source>
        <dbReference type="Proteomes" id="UP000267654"/>
    </source>
</evidence>
<dbReference type="InterPro" id="IPR053174">
    <property type="entry name" value="LpxI"/>
</dbReference>
<name>A0A662DBE9_UNCAE</name>
<sequence length="284" mass="31451">MINNKVVEKIGLLSGSGELPVIFAEKIKDRFQLITSGIINITSYKLEKISANFKWFTIGNIDKCLDFFYREGVFKIVVLGKFDKTIVFKNSFMSNSLKKILKKLKDGRDLSFFRILCNEAKKRGLKIVEPSLYIPDLLVKEDQLTRTSPTIEQLQDIKFGWKIAKKISGLDIGQTVVIKNLTVLAIEAIEGTDETILRGGNLSGGGAVVVKVARPNQDMRFDIPVVGPMTLINMAKVNSKALALEKGKVFIINKSKVIEIAEKNGISIIGIGGYNGLGERGKSR</sequence>
<dbReference type="Gene3D" id="3.40.140.80">
    <property type="match status" value="1"/>
</dbReference>
<dbReference type="Proteomes" id="UP000267654">
    <property type="component" value="Unassembled WGS sequence"/>
</dbReference>
<dbReference type="Pfam" id="PF06230">
    <property type="entry name" value="LpxI_C"/>
    <property type="match status" value="1"/>
</dbReference>
<dbReference type="InterPro" id="IPR041255">
    <property type="entry name" value="LpxI_N"/>
</dbReference>
<dbReference type="AlphaFoldDB" id="A0A662DBE9"/>
<evidence type="ECO:0000313" key="3">
    <source>
        <dbReference type="EMBL" id="RLE13070.1"/>
    </source>
</evidence>
<organism evidence="3 4">
    <name type="scientific">Aerophobetes bacterium</name>
    <dbReference type="NCBI Taxonomy" id="2030807"/>
    <lineage>
        <taxon>Bacteria</taxon>
        <taxon>Candidatus Aerophobota</taxon>
    </lineage>
</organism>
<dbReference type="Pfam" id="PF17930">
    <property type="entry name" value="LpxI_N"/>
    <property type="match status" value="1"/>
</dbReference>
<comment type="caution">
    <text evidence="3">The sequence shown here is derived from an EMBL/GenBank/DDBJ whole genome shotgun (WGS) entry which is preliminary data.</text>
</comment>
<feature type="domain" description="LpxI C-terminal" evidence="1">
    <location>
        <begin position="141"/>
        <end position="269"/>
    </location>
</feature>
<protein>
    <submittedName>
        <fullName evidence="3">LpxI family protein</fullName>
    </submittedName>
</protein>
<feature type="domain" description="LpxI N-terminal" evidence="2">
    <location>
        <begin position="9"/>
        <end position="137"/>
    </location>
</feature>
<accession>A0A662DBE9</accession>
<dbReference type="Gene3D" id="3.40.50.20">
    <property type="match status" value="1"/>
</dbReference>
<gene>
    <name evidence="3" type="ORF">DRI96_03560</name>
</gene>
<dbReference type="InterPro" id="IPR043167">
    <property type="entry name" value="LpxI_C_sf"/>
</dbReference>
<dbReference type="PANTHER" id="PTHR39962">
    <property type="entry name" value="BLL4848 PROTEIN"/>
    <property type="match status" value="1"/>
</dbReference>
<proteinExistence type="predicted"/>
<reference evidence="3 4" key="1">
    <citation type="submission" date="2018-06" db="EMBL/GenBank/DDBJ databases">
        <title>Extensive metabolic versatility and redundancy in microbially diverse, dynamic hydrothermal sediments.</title>
        <authorList>
            <person name="Dombrowski N."/>
            <person name="Teske A."/>
            <person name="Baker B.J."/>
        </authorList>
    </citation>
    <scope>NUCLEOTIDE SEQUENCE [LARGE SCALE GENOMIC DNA]</scope>
    <source>
        <strain evidence="3">B19_G9</strain>
    </source>
</reference>
<dbReference type="PANTHER" id="PTHR39962:SF1">
    <property type="entry name" value="LPXI FAMILY PROTEIN"/>
    <property type="match status" value="1"/>
</dbReference>
<dbReference type="EMBL" id="QMQB01000112">
    <property type="protein sequence ID" value="RLE13070.1"/>
    <property type="molecule type" value="Genomic_DNA"/>
</dbReference>